<feature type="compositionally biased region" description="Basic residues" evidence="1">
    <location>
        <begin position="158"/>
        <end position="171"/>
    </location>
</feature>
<sequence length="171" mass="19685">MTCLYFILTTSLITLSLYRTDEIATIHRTVITPYNASEIVLRCSAAENFIQTHMAPDFESPHLVRRLDWFHDETLIASYQQTRMKSITDSRRGTSSVSAYSRSVIKTRMKSITDSRRGTSSVSAYSRSGSCYDDHHHRQCLQQLIDLHTKSSLTYPPHRSHPLLKLKLHNQ</sequence>
<dbReference type="Proteomes" id="UP000053766">
    <property type="component" value="Unassembled WGS sequence"/>
</dbReference>
<feature type="chain" id="PRO_5002335964" evidence="2">
    <location>
        <begin position="19"/>
        <end position="171"/>
    </location>
</feature>
<accession>A0A0D8XVM8</accession>
<gene>
    <name evidence="3" type="ORF">DICVIV_05314</name>
</gene>
<proteinExistence type="predicted"/>
<reference evidence="3 4" key="1">
    <citation type="submission" date="2013-11" db="EMBL/GenBank/DDBJ databases">
        <title>Draft genome of the bovine lungworm Dictyocaulus viviparus.</title>
        <authorList>
            <person name="Mitreva M."/>
        </authorList>
    </citation>
    <scope>NUCLEOTIDE SEQUENCE [LARGE SCALE GENOMIC DNA]</scope>
    <source>
        <strain evidence="3 4">HannoverDv2000</strain>
    </source>
</reference>
<protein>
    <submittedName>
        <fullName evidence="3">Uncharacterized protein</fullName>
    </submittedName>
</protein>
<keyword evidence="2" id="KW-0732">Signal</keyword>
<dbReference type="OrthoDB" id="5858301at2759"/>
<evidence type="ECO:0000256" key="1">
    <source>
        <dbReference type="SAM" id="MobiDB-lite"/>
    </source>
</evidence>
<evidence type="ECO:0000256" key="2">
    <source>
        <dbReference type="SAM" id="SignalP"/>
    </source>
</evidence>
<keyword evidence="4" id="KW-1185">Reference proteome</keyword>
<feature type="region of interest" description="Disordered" evidence="1">
    <location>
        <begin position="152"/>
        <end position="171"/>
    </location>
</feature>
<reference evidence="4" key="2">
    <citation type="journal article" date="2016" name="Sci. Rep.">
        <title>Dictyocaulus viviparus genome, variome and transcriptome elucidate lungworm biology and support future intervention.</title>
        <authorList>
            <person name="McNulty S.N."/>
            <person name="Strube C."/>
            <person name="Rosa B.A."/>
            <person name="Martin J.C."/>
            <person name="Tyagi R."/>
            <person name="Choi Y.J."/>
            <person name="Wang Q."/>
            <person name="Hallsworth Pepin K."/>
            <person name="Zhang X."/>
            <person name="Ozersky P."/>
            <person name="Wilson R.K."/>
            <person name="Sternberg P.W."/>
            <person name="Gasser R.B."/>
            <person name="Mitreva M."/>
        </authorList>
    </citation>
    <scope>NUCLEOTIDE SEQUENCE [LARGE SCALE GENOMIC DNA]</scope>
    <source>
        <strain evidence="4">HannoverDv2000</strain>
    </source>
</reference>
<dbReference type="EMBL" id="KN716263">
    <property type="protein sequence ID" value="KJH48570.1"/>
    <property type="molecule type" value="Genomic_DNA"/>
</dbReference>
<dbReference type="STRING" id="29172.A0A0D8XVM8"/>
<evidence type="ECO:0000313" key="4">
    <source>
        <dbReference type="Proteomes" id="UP000053766"/>
    </source>
</evidence>
<name>A0A0D8XVM8_DICVI</name>
<feature type="signal peptide" evidence="2">
    <location>
        <begin position="1"/>
        <end position="18"/>
    </location>
</feature>
<dbReference type="AlphaFoldDB" id="A0A0D8XVM8"/>
<evidence type="ECO:0000313" key="3">
    <source>
        <dbReference type="EMBL" id="KJH48570.1"/>
    </source>
</evidence>
<organism evidence="3 4">
    <name type="scientific">Dictyocaulus viviparus</name>
    <name type="common">Bovine lungworm</name>
    <dbReference type="NCBI Taxonomy" id="29172"/>
    <lineage>
        <taxon>Eukaryota</taxon>
        <taxon>Metazoa</taxon>
        <taxon>Ecdysozoa</taxon>
        <taxon>Nematoda</taxon>
        <taxon>Chromadorea</taxon>
        <taxon>Rhabditida</taxon>
        <taxon>Rhabditina</taxon>
        <taxon>Rhabditomorpha</taxon>
        <taxon>Strongyloidea</taxon>
        <taxon>Metastrongylidae</taxon>
        <taxon>Dictyocaulus</taxon>
    </lineage>
</organism>